<comment type="similarity">
    <text evidence="2">Belongs to the AAA ATPase family. BCS1 subfamily.</text>
</comment>
<dbReference type="InParanoid" id="D5GCB2"/>
<dbReference type="GeneID" id="9184833"/>
<dbReference type="InterPro" id="IPR014851">
    <property type="entry name" value="BCS1_N"/>
</dbReference>
<keyword evidence="4 12" id="KW-0547">Nucleotide-binding</keyword>
<evidence type="ECO:0000256" key="7">
    <source>
        <dbReference type="ARBA" id="ARBA00022840"/>
    </source>
</evidence>
<evidence type="ECO:0000313" key="17">
    <source>
        <dbReference type="EMBL" id="CAZ82155.1"/>
    </source>
</evidence>
<evidence type="ECO:0000256" key="11">
    <source>
        <dbReference type="ARBA" id="ARBA00048778"/>
    </source>
</evidence>
<keyword evidence="10 14" id="KW-0472">Membrane</keyword>
<feature type="compositionally biased region" description="Basic and acidic residues" evidence="13">
    <location>
        <begin position="460"/>
        <end position="472"/>
    </location>
</feature>
<evidence type="ECO:0000259" key="16">
    <source>
        <dbReference type="SMART" id="SM01024"/>
    </source>
</evidence>
<evidence type="ECO:0000256" key="8">
    <source>
        <dbReference type="ARBA" id="ARBA00022989"/>
    </source>
</evidence>
<dbReference type="InterPro" id="IPR050747">
    <property type="entry name" value="Mitochondrial_chaperone_BCS1"/>
</dbReference>
<dbReference type="Proteomes" id="UP000006911">
    <property type="component" value="Unassembled WGS sequence"/>
</dbReference>
<keyword evidence="18" id="KW-1185">Reference proteome</keyword>
<reference evidence="17 18" key="1">
    <citation type="journal article" date="2010" name="Nature">
        <title>Perigord black truffle genome uncovers evolutionary origins and mechanisms of symbiosis.</title>
        <authorList>
            <person name="Martin F."/>
            <person name="Kohler A."/>
            <person name="Murat C."/>
            <person name="Balestrini R."/>
            <person name="Coutinho P.M."/>
            <person name="Jaillon O."/>
            <person name="Montanini B."/>
            <person name="Morin E."/>
            <person name="Noel B."/>
            <person name="Percudani R."/>
            <person name="Porcel B."/>
            <person name="Rubini A."/>
            <person name="Amicucci A."/>
            <person name="Amselem J."/>
            <person name="Anthouard V."/>
            <person name="Arcioni S."/>
            <person name="Artiguenave F."/>
            <person name="Aury J.M."/>
            <person name="Ballario P."/>
            <person name="Bolchi A."/>
            <person name="Brenna A."/>
            <person name="Brun A."/>
            <person name="Buee M."/>
            <person name="Cantarel B."/>
            <person name="Chevalier G."/>
            <person name="Couloux A."/>
            <person name="Da Silva C."/>
            <person name="Denoeud F."/>
            <person name="Duplessis S."/>
            <person name="Ghignone S."/>
            <person name="Hilselberger B."/>
            <person name="Iotti M."/>
            <person name="Marcais B."/>
            <person name="Mello A."/>
            <person name="Miranda M."/>
            <person name="Pacioni G."/>
            <person name="Quesneville H."/>
            <person name="Riccioni C."/>
            <person name="Ruotolo R."/>
            <person name="Splivallo R."/>
            <person name="Stocchi V."/>
            <person name="Tisserant E."/>
            <person name="Viscomi A.R."/>
            <person name="Zambonelli A."/>
            <person name="Zampieri E."/>
            <person name="Henrissat B."/>
            <person name="Lebrun M.H."/>
            <person name="Paolocci F."/>
            <person name="Bonfante P."/>
            <person name="Ottonello S."/>
            <person name="Wincker P."/>
        </authorList>
    </citation>
    <scope>NUCLEOTIDE SEQUENCE [LARGE SCALE GENOMIC DNA]</scope>
    <source>
        <strain evidence="17 18">Mel28</strain>
    </source>
</reference>
<accession>D5GCB2</accession>
<dbReference type="PROSITE" id="PS00674">
    <property type="entry name" value="AAA"/>
    <property type="match status" value="1"/>
</dbReference>
<gene>
    <name evidence="17" type="ORF">GSTUM_00000662001</name>
</gene>
<feature type="transmembrane region" description="Helical" evidence="14">
    <location>
        <begin position="12"/>
        <end position="32"/>
    </location>
</feature>
<dbReference type="eggNOG" id="KOG0743">
    <property type="taxonomic scope" value="Eukaryota"/>
</dbReference>
<dbReference type="SMART" id="SM01024">
    <property type="entry name" value="BCS1_N"/>
    <property type="match status" value="1"/>
</dbReference>
<comment type="subcellular location">
    <subcellularLocation>
        <location evidence="1">Mitochondrion inner membrane</location>
        <topology evidence="1">Single-pass membrane protein</topology>
    </subcellularLocation>
</comment>
<feature type="region of interest" description="Disordered" evidence="13">
    <location>
        <begin position="460"/>
        <end position="488"/>
    </location>
</feature>
<protein>
    <submittedName>
        <fullName evidence="17">(Perigord truffle) hypothetical protein</fullName>
    </submittedName>
</protein>
<keyword evidence="8 14" id="KW-1133">Transmembrane helix</keyword>
<dbReference type="SUPFAM" id="SSF52540">
    <property type="entry name" value="P-loop containing nucleoside triphosphate hydrolases"/>
    <property type="match status" value="1"/>
</dbReference>
<dbReference type="STRING" id="656061.D5GCB2"/>
<evidence type="ECO:0000256" key="1">
    <source>
        <dbReference type="ARBA" id="ARBA00004434"/>
    </source>
</evidence>
<evidence type="ECO:0000256" key="5">
    <source>
        <dbReference type="ARBA" id="ARBA00022792"/>
    </source>
</evidence>
<evidence type="ECO:0000256" key="13">
    <source>
        <dbReference type="SAM" id="MobiDB-lite"/>
    </source>
</evidence>
<keyword evidence="3 14" id="KW-0812">Transmembrane</keyword>
<dbReference type="HOGENOM" id="CLU_010189_4_2_1"/>
<dbReference type="EMBL" id="FN430108">
    <property type="protein sequence ID" value="CAZ82155.1"/>
    <property type="molecule type" value="Genomic_DNA"/>
</dbReference>
<keyword evidence="6" id="KW-0378">Hydrolase</keyword>
<dbReference type="Gene3D" id="3.40.50.300">
    <property type="entry name" value="P-loop containing nucleotide triphosphate hydrolases"/>
    <property type="match status" value="1"/>
</dbReference>
<dbReference type="InterPro" id="IPR003960">
    <property type="entry name" value="ATPase_AAA_CS"/>
</dbReference>
<sequence>MQRAMRCLGIDMNTATAAVMISTVLITCYNLSYSTVTALIDRYFSASVRINSEDTLFRDFFTWLSEEQAADLDLSRTLNARKVASDPANPDNSGGGGHLGDEFYGGRHRPRGKQVYRVQYLPAAGSRYFLDYRGRKVRIIMEEIKDSIMMHGMPQRKIVWLRSYGRDPGILKELLEEVLRKSNARDQGKTVVFHATTGPRGIPPRWERALSRPNRSMETVVLEREQKELIVSDIEEYILPATAKWYANRGLPYRRGYLLYGPPGTGKTSLSIALAGLFNLEVYALSLSAGSLTDDTLATLFTMLPSRCIVLLEDVDASNVKRAADPPTSFGLLNAIDGAASREGRILIMTTNHRERLDPALIRPGRVDLQISFKCASRNVIESLFLNLYDVDVGDQEAFRMPEGFPSADKILELAGEFGRVLPEGVFTPAEIQGLLLMHKKDPVAAVGAAGEWAREKRAEKGMEGEGEEKVEVNGVTPGPGKGVMEGGEPEEICLLDGAGEIV</sequence>
<proteinExistence type="inferred from homology"/>
<evidence type="ECO:0000313" key="18">
    <source>
        <dbReference type="Proteomes" id="UP000006911"/>
    </source>
</evidence>
<dbReference type="InterPro" id="IPR027417">
    <property type="entry name" value="P-loop_NTPase"/>
</dbReference>
<feature type="region of interest" description="Disordered" evidence="13">
    <location>
        <begin position="83"/>
        <end position="108"/>
    </location>
</feature>
<feature type="domain" description="AAA+ ATPase" evidence="15">
    <location>
        <begin position="253"/>
        <end position="378"/>
    </location>
</feature>
<organism evidence="17 18">
    <name type="scientific">Tuber melanosporum (strain Mel28)</name>
    <name type="common">Perigord black truffle</name>
    <dbReference type="NCBI Taxonomy" id="656061"/>
    <lineage>
        <taxon>Eukaryota</taxon>
        <taxon>Fungi</taxon>
        <taxon>Dikarya</taxon>
        <taxon>Ascomycota</taxon>
        <taxon>Pezizomycotina</taxon>
        <taxon>Pezizomycetes</taxon>
        <taxon>Pezizales</taxon>
        <taxon>Tuberaceae</taxon>
        <taxon>Tuber</taxon>
    </lineage>
</organism>
<dbReference type="RefSeq" id="XP_002837964.1">
    <property type="nucleotide sequence ID" value="XM_002837918.1"/>
</dbReference>
<keyword evidence="5" id="KW-0999">Mitochondrion inner membrane</keyword>
<keyword evidence="9" id="KW-0496">Mitochondrion</keyword>
<dbReference type="SMART" id="SM00382">
    <property type="entry name" value="AAA"/>
    <property type="match status" value="1"/>
</dbReference>
<dbReference type="AlphaFoldDB" id="D5GCB2"/>
<evidence type="ECO:0000256" key="6">
    <source>
        <dbReference type="ARBA" id="ARBA00022801"/>
    </source>
</evidence>
<dbReference type="InterPro" id="IPR003593">
    <property type="entry name" value="AAA+_ATPase"/>
</dbReference>
<dbReference type="GO" id="GO:0016887">
    <property type="term" value="F:ATP hydrolysis activity"/>
    <property type="evidence" value="ECO:0007669"/>
    <property type="project" value="InterPro"/>
</dbReference>
<evidence type="ECO:0000256" key="14">
    <source>
        <dbReference type="SAM" id="Phobius"/>
    </source>
</evidence>
<evidence type="ECO:0000256" key="10">
    <source>
        <dbReference type="ARBA" id="ARBA00023136"/>
    </source>
</evidence>
<dbReference type="InterPro" id="IPR003959">
    <property type="entry name" value="ATPase_AAA_core"/>
</dbReference>
<evidence type="ECO:0000259" key="15">
    <source>
        <dbReference type="SMART" id="SM00382"/>
    </source>
</evidence>
<keyword evidence="7 12" id="KW-0067">ATP-binding</keyword>
<dbReference type="Pfam" id="PF25426">
    <property type="entry name" value="AAA_lid_BCS1"/>
    <property type="match status" value="1"/>
</dbReference>
<name>D5GCB2_TUBMM</name>
<dbReference type="PANTHER" id="PTHR23070">
    <property type="entry name" value="BCS1 AAA-TYPE ATPASE"/>
    <property type="match status" value="1"/>
</dbReference>
<dbReference type="GO" id="GO:0005743">
    <property type="term" value="C:mitochondrial inner membrane"/>
    <property type="evidence" value="ECO:0007669"/>
    <property type="project" value="UniProtKB-SubCell"/>
</dbReference>
<comment type="catalytic activity">
    <reaction evidence="11">
        <text>ATP + H2O = ADP + phosphate + H(+)</text>
        <dbReference type="Rhea" id="RHEA:13065"/>
        <dbReference type="ChEBI" id="CHEBI:15377"/>
        <dbReference type="ChEBI" id="CHEBI:15378"/>
        <dbReference type="ChEBI" id="CHEBI:30616"/>
        <dbReference type="ChEBI" id="CHEBI:43474"/>
        <dbReference type="ChEBI" id="CHEBI:456216"/>
    </reaction>
    <physiologicalReaction direction="left-to-right" evidence="11">
        <dbReference type="Rhea" id="RHEA:13066"/>
    </physiologicalReaction>
</comment>
<dbReference type="InterPro" id="IPR057495">
    <property type="entry name" value="AAA_lid_BCS1"/>
</dbReference>
<feature type="domain" description="BCS1 N-terminal" evidence="16">
    <location>
        <begin position="20"/>
        <end position="220"/>
    </location>
</feature>
<evidence type="ECO:0000256" key="4">
    <source>
        <dbReference type="ARBA" id="ARBA00022741"/>
    </source>
</evidence>
<evidence type="ECO:0000256" key="3">
    <source>
        <dbReference type="ARBA" id="ARBA00022692"/>
    </source>
</evidence>
<evidence type="ECO:0000256" key="12">
    <source>
        <dbReference type="RuleBase" id="RU003651"/>
    </source>
</evidence>
<dbReference type="OMA" id="ATREMYQ"/>
<dbReference type="Pfam" id="PF08740">
    <property type="entry name" value="BCS1_N"/>
    <property type="match status" value="1"/>
</dbReference>
<dbReference type="GO" id="GO:0005524">
    <property type="term" value="F:ATP binding"/>
    <property type="evidence" value="ECO:0007669"/>
    <property type="project" value="UniProtKB-KW"/>
</dbReference>
<dbReference type="KEGG" id="tml:GSTUM_00000662001"/>
<evidence type="ECO:0000256" key="2">
    <source>
        <dbReference type="ARBA" id="ARBA00007448"/>
    </source>
</evidence>
<evidence type="ECO:0000256" key="9">
    <source>
        <dbReference type="ARBA" id="ARBA00023128"/>
    </source>
</evidence>
<dbReference type="Pfam" id="PF00004">
    <property type="entry name" value="AAA"/>
    <property type="match status" value="1"/>
</dbReference>